<dbReference type="EMBL" id="JAHCVJ010000013">
    <property type="protein sequence ID" value="MBT0666562.1"/>
    <property type="molecule type" value="Genomic_DNA"/>
</dbReference>
<reference evidence="1 2" key="1">
    <citation type="submission" date="2021-05" db="EMBL/GenBank/DDBJ databases">
        <title>The draft genome of Geobacter pelophilus DSM 12255.</title>
        <authorList>
            <person name="Xu Z."/>
            <person name="Masuda Y."/>
            <person name="Itoh H."/>
            <person name="Senoo K."/>
        </authorList>
    </citation>
    <scope>NUCLEOTIDE SEQUENCE [LARGE SCALE GENOMIC DNA]</scope>
    <source>
        <strain evidence="1 2">DSM 12255</strain>
    </source>
</reference>
<comment type="caution">
    <text evidence="1">The sequence shown here is derived from an EMBL/GenBank/DDBJ whole genome shotgun (WGS) entry which is preliminary data.</text>
</comment>
<accession>A0AAW4LF70</accession>
<dbReference type="RefSeq" id="WP_214173333.1">
    <property type="nucleotide sequence ID" value="NZ_JAHCVJ010000013.1"/>
</dbReference>
<dbReference type="AlphaFoldDB" id="A0AAW4LF70"/>
<feature type="non-terminal residue" evidence="1">
    <location>
        <position position="1"/>
    </location>
</feature>
<gene>
    <name evidence="1" type="ORF">KI809_19810</name>
</gene>
<sequence>KERVHQSVAGWSATASGTTNLNNAVHAYTCAKCHAPHVSRLPRLAVTNCLDARHFGQQQAAVIVSTGASTATPGNIIQSTLTSSALGAGRFPGGGSRYSNTPGSAQNPGGWWFQTNRPTGTTQGTQPTVASYGSNCHNATNAGGTSYNPTNQRWNKLTPW</sequence>
<dbReference type="SUPFAM" id="SSF48695">
    <property type="entry name" value="Multiheme cytochromes"/>
    <property type="match status" value="1"/>
</dbReference>
<evidence type="ECO:0000313" key="1">
    <source>
        <dbReference type="EMBL" id="MBT0666562.1"/>
    </source>
</evidence>
<proteinExistence type="predicted"/>
<evidence type="ECO:0000313" key="2">
    <source>
        <dbReference type="Proteomes" id="UP000811899"/>
    </source>
</evidence>
<dbReference type="Proteomes" id="UP000811899">
    <property type="component" value="Unassembled WGS sequence"/>
</dbReference>
<organism evidence="1 2">
    <name type="scientific">Geoanaerobacter pelophilus</name>
    <dbReference type="NCBI Taxonomy" id="60036"/>
    <lineage>
        <taxon>Bacteria</taxon>
        <taxon>Pseudomonadati</taxon>
        <taxon>Thermodesulfobacteriota</taxon>
        <taxon>Desulfuromonadia</taxon>
        <taxon>Geobacterales</taxon>
        <taxon>Geobacteraceae</taxon>
        <taxon>Geoanaerobacter</taxon>
    </lineage>
</organism>
<keyword evidence="2" id="KW-1185">Reference proteome</keyword>
<protein>
    <submittedName>
        <fullName evidence="1">Uncharacterized protein</fullName>
    </submittedName>
</protein>
<dbReference type="InterPro" id="IPR036280">
    <property type="entry name" value="Multihaem_cyt_sf"/>
</dbReference>
<name>A0AAW4LF70_9BACT</name>